<protein>
    <recommendedName>
        <fullName evidence="2">tRNA (guanine(46)-N(7))-methyltransferase</fullName>
        <ecNumber evidence="2">2.1.1.33</ecNumber>
    </recommendedName>
</protein>
<dbReference type="Pfam" id="PF02390">
    <property type="entry name" value="Methyltransf_4"/>
    <property type="match status" value="1"/>
</dbReference>
<evidence type="ECO:0000313" key="7">
    <source>
        <dbReference type="EMBL" id="KAA0147138.1"/>
    </source>
</evidence>
<evidence type="ECO:0000313" key="10">
    <source>
        <dbReference type="Proteomes" id="UP000325113"/>
    </source>
</evidence>
<proteinExistence type="predicted"/>
<keyword evidence="4" id="KW-0808">Transferase</keyword>
<dbReference type="Proteomes" id="UP000324907">
    <property type="component" value="Unassembled WGS sequence"/>
</dbReference>
<dbReference type="AlphaFoldDB" id="A0A5A8C2I2"/>
<dbReference type="SUPFAM" id="SSF53335">
    <property type="entry name" value="S-adenosyl-L-methionine-dependent methyltransferases"/>
    <property type="match status" value="1"/>
</dbReference>
<gene>
    <name evidence="7" type="ORF">FNF28_07601</name>
    <name evidence="8" type="ORF">FNF31_06516</name>
</gene>
<name>A0A5A8C2I2_CAFRO</name>
<evidence type="ECO:0000256" key="1">
    <source>
        <dbReference type="ARBA" id="ARBA00000142"/>
    </source>
</evidence>
<keyword evidence="3" id="KW-0489">Methyltransferase</keyword>
<evidence type="ECO:0000313" key="8">
    <source>
        <dbReference type="EMBL" id="KAA0153272.1"/>
    </source>
</evidence>
<dbReference type="PANTHER" id="PTHR23417:SF21">
    <property type="entry name" value="TRNA (GUANINE-N(7)-)-METHYLTRANSFERASE"/>
    <property type="match status" value="1"/>
</dbReference>
<organism evidence="7 9">
    <name type="scientific">Cafeteria roenbergensis</name>
    <name type="common">Marine flagellate</name>
    <dbReference type="NCBI Taxonomy" id="33653"/>
    <lineage>
        <taxon>Eukaryota</taxon>
        <taxon>Sar</taxon>
        <taxon>Stramenopiles</taxon>
        <taxon>Bigyra</taxon>
        <taxon>Opalozoa</taxon>
        <taxon>Bicosoecida</taxon>
        <taxon>Cafeteriaceae</taxon>
        <taxon>Cafeteria</taxon>
    </lineage>
</organism>
<dbReference type="EC" id="2.1.1.33" evidence="2"/>
<evidence type="ECO:0000313" key="9">
    <source>
        <dbReference type="Proteomes" id="UP000324907"/>
    </source>
</evidence>
<sequence>MARSARSVAALSLRFGAARGICSSAAPLLRQHVNTLAAVFADPPTVEWESLFGTRARLGTDASSRPLHLELGCSGGVVLENLAKRCPDWDFLGFEVRDPVVKAALQLLQTSGVAGANAGVLRCNPQLTGEEVLQSLCDFTGTEAPLVSVTVQHPDPCFKTRHSRRRVLTPRVLSTLARRMPGGAALYLQTDVPDVMRSMLDACAHPLLAGRLELAGLATTCYERSPHQVSPPGLAPVGDEDTAAVLDGWLGARSPREEAVKAAGGVICRAALVRRAGDVLAADAELDEDERSGEFRFVWDGTVPCVPLARADALEPASAFPWRLPATAAIAGADLATALPRPA</sequence>
<accession>A0A5A8C2I2</accession>
<keyword evidence="6" id="KW-0819">tRNA processing</keyword>
<evidence type="ECO:0000256" key="3">
    <source>
        <dbReference type="ARBA" id="ARBA00022603"/>
    </source>
</evidence>
<evidence type="ECO:0000256" key="4">
    <source>
        <dbReference type="ARBA" id="ARBA00022679"/>
    </source>
</evidence>
<dbReference type="InterPro" id="IPR003358">
    <property type="entry name" value="tRNA_(Gua-N-7)_MeTrfase_Trmb"/>
</dbReference>
<reference evidence="9 10" key="1">
    <citation type="submission" date="2019-07" db="EMBL/GenBank/DDBJ databases">
        <title>Genomes of Cafeteria roenbergensis.</title>
        <authorList>
            <person name="Fischer M.G."/>
            <person name="Hackl T."/>
            <person name="Roman M."/>
        </authorList>
    </citation>
    <scope>NUCLEOTIDE SEQUENCE [LARGE SCALE GENOMIC DNA]</scope>
    <source>
        <strain evidence="8 10">Cflag</strain>
        <strain evidence="7 9">RCC970-E3</strain>
    </source>
</reference>
<evidence type="ECO:0000256" key="5">
    <source>
        <dbReference type="ARBA" id="ARBA00022691"/>
    </source>
</evidence>
<dbReference type="PANTHER" id="PTHR23417">
    <property type="entry name" value="3-DEOXY-D-MANNO-OCTULOSONIC-ACID TRANSFERASE/TRNA GUANINE-N 7 - -METHYLTRANSFERASE"/>
    <property type="match status" value="1"/>
</dbReference>
<dbReference type="GO" id="GO:0043527">
    <property type="term" value="C:tRNA methyltransferase complex"/>
    <property type="evidence" value="ECO:0007669"/>
    <property type="project" value="TreeGrafter"/>
</dbReference>
<comment type="catalytic activity">
    <reaction evidence="1">
        <text>guanosine(46) in tRNA + S-adenosyl-L-methionine = N(7)-methylguanosine(46) in tRNA + S-adenosyl-L-homocysteine</text>
        <dbReference type="Rhea" id="RHEA:42708"/>
        <dbReference type="Rhea" id="RHEA-COMP:10188"/>
        <dbReference type="Rhea" id="RHEA-COMP:10189"/>
        <dbReference type="ChEBI" id="CHEBI:57856"/>
        <dbReference type="ChEBI" id="CHEBI:59789"/>
        <dbReference type="ChEBI" id="CHEBI:74269"/>
        <dbReference type="ChEBI" id="CHEBI:74480"/>
        <dbReference type="EC" id="2.1.1.33"/>
    </reaction>
</comment>
<dbReference type="GO" id="GO:0008176">
    <property type="term" value="F:tRNA (guanine(46)-N7)-methyltransferase activity"/>
    <property type="evidence" value="ECO:0007669"/>
    <property type="project" value="UniProtKB-EC"/>
</dbReference>
<dbReference type="PROSITE" id="PS51625">
    <property type="entry name" value="SAM_MT_TRMB"/>
    <property type="match status" value="1"/>
</dbReference>
<dbReference type="Gene3D" id="3.40.50.150">
    <property type="entry name" value="Vaccinia Virus protein VP39"/>
    <property type="match status" value="1"/>
</dbReference>
<evidence type="ECO:0000256" key="6">
    <source>
        <dbReference type="ARBA" id="ARBA00022694"/>
    </source>
</evidence>
<dbReference type="InterPro" id="IPR029063">
    <property type="entry name" value="SAM-dependent_MTases_sf"/>
</dbReference>
<evidence type="ECO:0000256" key="2">
    <source>
        <dbReference type="ARBA" id="ARBA00011977"/>
    </source>
</evidence>
<comment type="caution">
    <text evidence="7">The sequence shown here is derived from an EMBL/GenBank/DDBJ whole genome shotgun (WGS) entry which is preliminary data.</text>
</comment>
<dbReference type="Proteomes" id="UP000325113">
    <property type="component" value="Unassembled WGS sequence"/>
</dbReference>
<dbReference type="EMBL" id="VLTL01000290">
    <property type="protein sequence ID" value="KAA0147138.1"/>
    <property type="molecule type" value="Genomic_DNA"/>
</dbReference>
<dbReference type="EMBL" id="VLTM01000101">
    <property type="protein sequence ID" value="KAA0153272.1"/>
    <property type="molecule type" value="Genomic_DNA"/>
</dbReference>
<keyword evidence="5" id="KW-0949">S-adenosyl-L-methionine</keyword>